<sequence length="156" mass="17975">MDFRNDIDFFKLLTGSYARLLGEPLVPPLERTEDAMHWLYDEAPYGLLAHNTAEDPVFVYGNRRAQSLFGYGWDELTALPSRLSAEAPERHERQAFLDQVTRHGFVTGYRGVRISKHGRRFWIERATVWQLIDEHGVLHGQAAMIPQTADLPDQPR</sequence>
<name>A0A4U1HMP3_9BURK</name>
<dbReference type="Gene3D" id="3.30.450.20">
    <property type="entry name" value="PAS domain"/>
    <property type="match status" value="1"/>
</dbReference>
<comment type="caution">
    <text evidence="2">The sequence shown here is derived from an EMBL/GenBank/DDBJ whole genome shotgun (WGS) entry which is preliminary data.</text>
</comment>
<dbReference type="AlphaFoldDB" id="A0A4U1HMP3"/>
<dbReference type="InterPro" id="IPR013978">
    <property type="entry name" value="MEKHLA"/>
</dbReference>
<dbReference type="SUPFAM" id="SSF55785">
    <property type="entry name" value="PYP-like sensor domain (PAS domain)"/>
    <property type="match status" value="1"/>
</dbReference>
<keyword evidence="3" id="KW-1185">Reference proteome</keyword>
<dbReference type="OrthoDB" id="9794448at2"/>
<accession>A0A4U1HMP3</accession>
<gene>
    <name evidence="2" type="ORF">FAZ69_27725</name>
</gene>
<dbReference type="EMBL" id="SWJE01000018">
    <property type="protein sequence ID" value="TKC81423.1"/>
    <property type="molecule type" value="Genomic_DNA"/>
</dbReference>
<evidence type="ECO:0000259" key="1">
    <source>
        <dbReference type="Pfam" id="PF08670"/>
    </source>
</evidence>
<proteinExistence type="predicted"/>
<feature type="domain" description="MEKHLA" evidence="1">
    <location>
        <begin position="9"/>
        <end position="147"/>
    </location>
</feature>
<dbReference type="Proteomes" id="UP000305539">
    <property type="component" value="Unassembled WGS sequence"/>
</dbReference>
<dbReference type="RefSeq" id="WP_136898296.1">
    <property type="nucleotide sequence ID" value="NZ_SWJE01000018.1"/>
</dbReference>
<evidence type="ECO:0000313" key="3">
    <source>
        <dbReference type="Proteomes" id="UP000305539"/>
    </source>
</evidence>
<protein>
    <submittedName>
        <fullName evidence="2">MEKHLA domain-containing protein</fullName>
    </submittedName>
</protein>
<organism evidence="2 3">
    <name type="scientific">Trinickia terrae</name>
    <dbReference type="NCBI Taxonomy" id="2571161"/>
    <lineage>
        <taxon>Bacteria</taxon>
        <taxon>Pseudomonadati</taxon>
        <taxon>Pseudomonadota</taxon>
        <taxon>Betaproteobacteria</taxon>
        <taxon>Burkholderiales</taxon>
        <taxon>Burkholderiaceae</taxon>
        <taxon>Trinickia</taxon>
    </lineage>
</organism>
<dbReference type="Pfam" id="PF08670">
    <property type="entry name" value="MEKHLA"/>
    <property type="match status" value="1"/>
</dbReference>
<evidence type="ECO:0000313" key="2">
    <source>
        <dbReference type="EMBL" id="TKC81423.1"/>
    </source>
</evidence>
<dbReference type="InterPro" id="IPR035965">
    <property type="entry name" value="PAS-like_dom_sf"/>
</dbReference>
<reference evidence="2 3" key="1">
    <citation type="submission" date="2019-04" db="EMBL/GenBank/DDBJ databases">
        <title>Trinickia sp. 7GSK02, isolated from subtropical forest soil.</title>
        <authorList>
            <person name="Gao Z.-H."/>
            <person name="Qiu L.-H."/>
        </authorList>
    </citation>
    <scope>NUCLEOTIDE SEQUENCE [LARGE SCALE GENOMIC DNA]</scope>
    <source>
        <strain evidence="2 3">7GSK02</strain>
    </source>
</reference>